<dbReference type="SUPFAM" id="SSF53098">
    <property type="entry name" value="Ribonuclease H-like"/>
    <property type="match status" value="1"/>
</dbReference>
<reference evidence="2 3" key="1">
    <citation type="submission" date="2019-08" db="EMBL/GenBank/DDBJ databases">
        <title>Whole genome of Aphis craccivora.</title>
        <authorList>
            <person name="Voronova N.V."/>
            <person name="Shulinski R.S."/>
            <person name="Bandarenka Y.V."/>
            <person name="Zhorov D.G."/>
            <person name="Warner D."/>
        </authorList>
    </citation>
    <scope>NUCLEOTIDE SEQUENCE [LARGE SCALE GENOMIC DNA]</scope>
    <source>
        <strain evidence="2">180601</strain>
        <tissue evidence="2">Whole Body</tissue>
    </source>
</reference>
<dbReference type="InterPro" id="IPR012337">
    <property type="entry name" value="RNaseH-like_sf"/>
</dbReference>
<dbReference type="Proteomes" id="UP000478052">
    <property type="component" value="Unassembled WGS sequence"/>
</dbReference>
<gene>
    <name evidence="2" type="ORF">FWK35_00025361</name>
</gene>
<organism evidence="2 3">
    <name type="scientific">Aphis craccivora</name>
    <name type="common">Cowpea aphid</name>
    <dbReference type="NCBI Taxonomy" id="307492"/>
    <lineage>
        <taxon>Eukaryota</taxon>
        <taxon>Metazoa</taxon>
        <taxon>Ecdysozoa</taxon>
        <taxon>Arthropoda</taxon>
        <taxon>Hexapoda</taxon>
        <taxon>Insecta</taxon>
        <taxon>Pterygota</taxon>
        <taxon>Neoptera</taxon>
        <taxon>Paraneoptera</taxon>
        <taxon>Hemiptera</taxon>
        <taxon>Sternorrhyncha</taxon>
        <taxon>Aphidomorpha</taxon>
        <taxon>Aphidoidea</taxon>
        <taxon>Aphididae</taxon>
        <taxon>Aphidini</taxon>
        <taxon>Aphis</taxon>
        <taxon>Aphis</taxon>
    </lineage>
</organism>
<proteinExistence type="predicted"/>
<evidence type="ECO:0000313" key="3">
    <source>
        <dbReference type="Proteomes" id="UP000478052"/>
    </source>
</evidence>
<comment type="caution">
    <text evidence="2">The sequence shown here is derived from an EMBL/GenBank/DDBJ whole genome shotgun (WGS) entry which is preliminary data.</text>
</comment>
<dbReference type="OrthoDB" id="1101576at2759"/>
<evidence type="ECO:0000259" key="1">
    <source>
        <dbReference type="Pfam" id="PF05699"/>
    </source>
</evidence>
<accession>A0A6G0Y0D9</accession>
<dbReference type="Pfam" id="PF05699">
    <property type="entry name" value="Dimer_Tnp_hAT"/>
    <property type="match status" value="1"/>
</dbReference>
<dbReference type="EMBL" id="VUJU01007034">
    <property type="protein sequence ID" value="KAF0746905.1"/>
    <property type="molecule type" value="Genomic_DNA"/>
</dbReference>
<dbReference type="InterPro" id="IPR008906">
    <property type="entry name" value="HATC_C_dom"/>
</dbReference>
<name>A0A6G0Y0D9_APHCR</name>
<keyword evidence="3" id="KW-1185">Reference proteome</keyword>
<feature type="domain" description="HAT C-terminal dimerisation" evidence="1">
    <location>
        <begin position="385"/>
        <end position="442"/>
    </location>
</feature>
<dbReference type="GO" id="GO:0046983">
    <property type="term" value="F:protein dimerization activity"/>
    <property type="evidence" value="ECO:0007669"/>
    <property type="project" value="InterPro"/>
</dbReference>
<sequence>MLIAKEGKPLTDAEFVKKCVILPFEEVPLSARTITRRIEDVGDNLLNQLINITKTFQYFSLALDESTDIVDSAQLIIFIRGINEKFEITEEIAAVSTLKGTTRGEDIFLHVQNVISSLDLQLHKLVSVTTDGVRNMTGKNNCHPRYFFIALFISNQHAVCAKIMSWDSIMKDVVSIINFIRSNGMNHRQFQSFLIEINADYGDVLYYTAVRWLSRGCVIERFFMLRQEIYSFLKEKGKDTSMLENLTWISELAFCVDILKYINEINIKLQGENQLIPDMYFHIKCFEIKLKLLMSHIEKNELTHFPNCKKLFESSEFTLSTVKFVETISILQQEFNNRFQDFKRHSQYFQLLANPFNIDVEDVPIELQMEIIDLQPQEILKDSFNASPLLFFAELPALFSKIKNIAAKYFSMFGSTYVCEQAFSHMKKIKSPYRSRLTDDHLHHVLRASTSNLNF</sequence>
<dbReference type="PANTHER" id="PTHR45913:SF21">
    <property type="entry name" value="DUF4371 DOMAIN-CONTAINING PROTEIN"/>
    <property type="match status" value="1"/>
</dbReference>
<protein>
    <recommendedName>
        <fullName evidence="1">HAT C-terminal dimerisation domain-containing protein</fullName>
    </recommendedName>
</protein>
<evidence type="ECO:0000313" key="2">
    <source>
        <dbReference type="EMBL" id="KAF0746905.1"/>
    </source>
</evidence>
<dbReference type="PANTHER" id="PTHR45913">
    <property type="entry name" value="EPM2A-INTERACTING PROTEIN 1"/>
    <property type="match status" value="1"/>
</dbReference>
<dbReference type="AlphaFoldDB" id="A0A6G0Y0D9"/>